<dbReference type="EMBL" id="VZQZ01000011">
    <property type="protein sequence ID" value="KAB0663803.1"/>
    <property type="molecule type" value="Genomic_DNA"/>
</dbReference>
<dbReference type="RefSeq" id="WP_151129498.1">
    <property type="nucleotide sequence ID" value="NZ_VZQZ01000011.1"/>
</dbReference>
<name>A0A7J4ZMA3_9BACT</name>
<comment type="caution">
    <text evidence="1">The sequence shown here is derived from an EMBL/GenBank/DDBJ whole genome shotgun (WGS) entry which is preliminary data.</text>
</comment>
<proteinExistence type="predicted"/>
<sequence length="132" mass="15033">MSKRYRANNERIDAINSFGRSIGKRSGFKCEWCGSTEDLRVWDYQPGLSPNMDTLAMLCRHCRELTGEANNDPNELRSIRNALWSNIPAVAEGAATVLARCNEAWARDAINQSYLKNDIIEMLLGKFHIRNK</sequence>
<evidence type="ECO:0000313" key="2">
    <source>
        <dbReference type="Proteomes" id="UP000420562"/>
    </source>
</evidence>
<reference evidence="1 2" key="1">
    <citation type="submission" date="2019-09" db="EMBL/GenBank/DDBJ databases">
        <title>Geobacter sp. Red96, a novel strain isolated from paddy soil.</title>
        <authorList>
            <person name="Xu Z."/>
            <person name="Masuda Y."/>
            <person name="Itoh H."/>
            <person name="Senoo K."/>
        </authorList>
    </citation>
    <scope>NUCLEOTIDE SEQUENCE [LARGE SCALE GENOMIC DNA]</scope>
    <source>
        <strain evidence="1 2">Red96</strain>
    </source>
</reference>
<organism evidence="1 2">
    <name type="scientific">Oryzomonas japonica</name>
    <dbReference type="NCBI Taxonomy" id="2603858"/>
    <lineage>
        <taxon>Bacteria</taxon>
        <taxon>Pseudomonadati</taxon>
        <taxon>Thermodesulfobacteriota</taxon>
        <taxon>Desulfuromonadia</taxon>
        <taxon>Geobacterales</taxon>
        <taxon>Geobacteraceae</taxon>
        <taxon>Oryzomonas</taxon>
    </lineage>
</organism>
<dbReference type="Proteomes" id="UP000420562">
    <property type="component" value="Unassembled WGS sequence"/>
</dbReference>
<dbReference type="AlphaFoldDB" id="A0A7J4ZMA3"/>
<evidence type="ECO:0000313" key="1">
    <source>
        <dbReference type="EMBL" id="KAB0663803.1"/>
    </source>
</evidence>
<keyword evidence="2" id="KW-1185">Reference proteome</keyword>
<gene>
    <name evidence="1" type="ORF">F6V25_15335</name>
</gene>
<accession>A0A7J4ZMA3</accession>
<protein>
    <submittedName>
        <fullName evidence="1">Uncharacterized protein</fullName>
    </submittedName>
</protein>